<name>A0ABD3ICM2_9MARC</name>
<protein>
    <recommendedName>
        <fullName evidence="1">DDE-1 domain-containing protein</fullName>
    </recommendedName>
</protein>
<comment type="caution">
    <text evidence="2">The sequence shown here is derived from an EMBL/GenBank/DDBJ whole genome shotgun (WGS) entry which is preliminary data.</text>
</comment>
<feature type="domain" description="DDE-1" evidence="1">
    <location>
        <begin position="97"/>
        <end position="205"/>
    </location>
</feature>
<reference evidence="2 3" key="1">
    <citation type="submission" date="2024-09" db="EMBL/GenBank/DDBJ databases">
        <title>Chromosome-scale assembly of Riccia sorocarpa.</title>
        <authorList>
            <person name="Paukszto L."/>
        </authorList>
    </citation>
    <scope>NUCLEOTIDE SEQUENCE [LARGE SCALE GENOMIC DNA]</scope>
    <source>
        <strain evidence="2">LP-2024</strain>
        <tissue evidence="2">Aerial parts of the thallus</tissue>
    </source>
</reference>
<evidence type="ECO:0000259" key="1">
    <source>
        <dbReference type="Pfam" id="PF03184"/>
    </source>
</evidence>
<gene>
    <name evidence="2" type="ORF">R1sor_018053</name>
</gene>
<proteinExistence type="predicted"/>
<accession>A0ABD3ICM2</accession>
<evidence type="ECO:0000313" key="2">
    <source>
        <dbReference type="EMBL" id="KAL3700031.1"/>
    </source>
</evidence>
<dbReference type="Proteomes" id="UP001633002">
    <property type="component" value="Unassembled WGS sequence"/>
</dbReference>
<sequence>MEVLVAFHLGEVSREFTSGQLDEDMAENVDETHFVINMDNGRTLGFQRDQEVRYADVVSGGQGMTMIVRLSGGRNAQIETPMLIFQNKDRSYPIRGVPDNIPGACYRTGPKGWNDSKVFPLWCKEKRAIARDLEGHTRILYMDNCSCHNNTPELGAALREINSVVRKLPPNSTYLSQPCDSFVIEKIKQEWRNGWDAYKLQMIQRNMWSEGFGELLNPGKNFFLKLAADSVRKVNAMRDKHGLPYTRKAMIQCGLAKNVTGQWEVTQLFPQL</sequence>
<organism evidence="2 3">
    <name type="scientific">Riccia sorocarpa</name>
    <dbReference type="NCBI Taxonomy" id="122646"/>
    <lineage>
        <taxon>Eukaryota</taxon>
        <taxon>Viridiplantae</taxon>
        <taxon>Streptophyta</taxon>
        <taxon>Embryophyta</taxon>
        <taxon>Marchantiophyta</taxon>
        <taxon>Marchantiopsida</taxon>
        <taxon>Marchantiidae</taxon>
        <taxon>Marchantiales</taxon>
        <taxon>Ricciaceae</taxon>
        <taxon>Riccia</taxon>
    </lineage>
</organism>
<dbReference type="AlphaFoldDB" id="A0ABD3ICM2"/>
<dbReference type="InterPro" id="IPR004875">
    <property type="entry name" value="DDE_SF_endonuclease_dom"/>
</dbReference>
<dbReference type="EMBL" id="JBJQOH010000001">
    <property type="protein sequence ID" value="KAL3700031.1"/>
    <property type="molecule type" value="Genomic_DNA"/>
</dbReference>
<evidence type="ECO:0000313" key="3">
    <source>
        <dbReference type="Proteomes" id="UP001633002"/>
    </source>
</evidence>
<keyword evidence="3" id="KW-1185">Reference proteome</keyword>
<dbReference type="Pfam" id="PF03184">
    <property type="entry name" value="DDE_1"/>
    <property type="match status" value="1"/>
</dbReference>